<dbReference type="SMART" id="SM00342">
    <property type="entry name" value="HTH_ARAC"/>
    <property type="match status" value="1"/>
</dbReference>
<proteinExistence type="predicted"/>
<reference evidence="5 6" key="1">
    <citation type="submission" date="2020-08" db="EMBL/GenBank/DDBJ databases">
        <title>Genomic Encyclopedia of Type Strains, Phase IV (KMG-IV): sequencing the most valuable type-strain genomes for metagenomic binning, comparative biology and taxonomic classification.</title>
        <authorList>
            <person name="Goeker M."/>
        </authorList>
    </citation>
    <scope>NUCLEOTIDE SEQUENCE [LARGE SCALE GENOMIC DNA]</scope>
    <source>
        <strain evidence="5 6">DSM 106146</strain>
    </source>
</reference>
<dbReference type="InterPro" id="IPR003313">
    <property type="entry name" value="AraC-bd"/>
</dbReference>
<dbReference type="PROSITE" id="PS01124">
    <property type="entry name" value="HTH_ARAC_FAMILY_2"/>
    <property type="match status" value="1"/>
</dbReference>
<keyword evidence="1" id="KW-0805">Transcription regulation</keyword>
<dbReference type="InterPro" id="IPR014710">
    <property type="entry name" value="RmlC-like_jellyroll"/>
</dbReference>
<sequence length="323" mass="37389">MDNEILNLLRPVTPEEREILDGKMSVNRDLYTSSQSFIIDSRKLLEKGQLIEIRPHTRFIHFPCHRHNYVEMVYMCAGSTTHIINGREKVVLEEGDLLLLNQNVTQEILPAGMEDIAVNFIILPEFFDQAMAMVGHHNVLYNFIVSALSSSNGLSSYLHFHLKNALPVNNLIENMVWTILKKSQTANTINKISMGLLFLNLLDFGDAINKEEENQYEQHLVFSALKYIEIYYRSGTLEDFCRLHHEKTYTVSRLLKKHTSKNFKELLMDGKLSQAAWLLKNTQLSTEAIFHSVGYENSSFFHRKFREKYGKTPREFRAAKTPS</sequence>
<dbReference type="EMBL" id="JACHFW010000002">
    <property type="protein sequence ID" value="MBB5263534.1"/>
    <property type="molecule type" value="Genomic_DNA"/>
</dbReference>
<evidence type="ECO:0000256" key="1">
    <source>
        <dbReference type="ARBA" id="ARBA00023015"/>
    </source>
</evidence>
<dbReference type="InterPro" id="IPR018060">
    <property type="entry name" value="HTH_AraC"/>
</dbReference>
<organism evidence="5 6">
    <name type="scientific">Catenibacillus scindens</name>
    <dbReference type="NCBI Taxonomy" id="673271"/>
    <lineage>
        <taxon>Bacteria</taxon>
        <taxon>Bacillati</taxon>
        <taxon>Bacillota</taxon>
        <taxon>Clostridia</taxon>
        <taxon>Lachnospirales</taxon>
        <taxon>Lachnospiraceae</taxon>
        <taxon>Catenibacillus</taxon>
    </lineage>
</organism>
<feature type="domain" description="HTH araC/xylS-type" evidence="4">
    <location>
        <begin position="222"/>
        <end position="319"/>
    </location>
</feature>
<dbReference type="Proteomes" id="UP000543642">
    <property type="component" value="Unassembled WGS sequence"/>
</dbReference>
<evidence type="ECO:0000313" key="6">
    <source>
        <dbReference type="Proteomes" id="UP000543642"/>
    </source>
</evidence>
<keyword evidence="2" id="KW-0238">DNA-binding</keyword>
<dbReference type="Pfam" id="PF12833">
    <property type="entry name" value="HTH_18"/>
    <property type="match status" value="1"/>
</dbReference>
<dbReference type="PANTHER" id="PTHR43280">
    <property type="entry name" value="ARAC-FAMILY TRANSCRIPTIONAL REGULATOR"/>
    <property type="match status" value="1"/>
</dbReference>
<evidence type="ECO:0000256" key="2">
    <source>
        <dbReference type="ARBA" id="ARBA00023125"/>
    </source>
</evidence>
<dbReference type="PANTHER" id="PTHR43280:SF2">
    <property type="entry name" value="HTH-TYPE TRANSCRIPTIONAL REGULATOR EXSA"/>
    <property type="match status" value="1"/>
</dbReference>
<dbReference type="Pfam" id="PF02311">
    <property type="entry name" value="AraC_binding"/>
    <property type="match status" value="1"/>
</dbReference>
<dbReference type="AlphaFoldDB" id="A0A7W8H7V9"/>
<dbReference type="GO" id="GO:0003700">
    <property type="term" value="F:DNA-binding transcription factor activity"/>
    <property type="evidence" value="ECO:0007669"/>
    <property type="project" value="InterPro"/>
</dbReference>
<evidence type="ECO:0000256" key="3">
    <source>
        <dbReference type="ARBA" id="ARBA00023163"/>
    </source>
</evidence>
<keyword evidence="3" id="KW-0804">Transcription</keyword>
<dbReference type="GO" id="GO:0043565">
    <property type="term" value="F:sequence-specific DNA binding"/>
    <property type="evidence" value="ECO:0007669"/>
    <property type="project" value="InterPro"/>
</dbReference>
<comment type="caution">
    <text evidence="5">The sequence shown here is derived from an EMBL/GenBank/DDBJ whole genome shotgun (WGS) entry which is preliminary data.</text>
</comment>
<dbReference type="SUPFAM" id="SSF51182">
    <property type="entry name" value="RmlC-like cupins"/>
    <property type="match status" value="1"/>
</dbReference>
<evidence type="ECO:0000313" key="5">
    <source>
        <dbReference type="EMBL" id="MBB5263534.1"/>
    </source>
</evidence>
<protein>
    <submittedName>
        <fullName evidence="5">YesN/AraC family two-component response regulator</fullName>
    </submittedName>
</protein>
<dbReference type="Gene3D" id="2.60.120.10">
    <property type="entry name" value="Jelly Rolls"/>
    <property type="match status" value="1"/>
</dbReference>
<dbReference type="InterPro" id="IPR011051">
    <property type="entry name" value="RmlC_Cupin_sf"/>
</dbReference>
<dbReference type="RefSeq" id="WP_183771395.1">
    <property type="nucleotide sequence ID" value="NZ_JACHFW010000002.1"/>
</dbReference>
<dbReference type="SUPFAM" id="SSF46689">
    <property type="entry name" value="Homeodomain-like"/>
    <property type="match status" value="1"/>
</dbReference>
<name>A0A7W8H7V9_9FIRM</name>
<accession>A0A7W8H7V9</accession>
<dbReference type="InterPro" id="IPR009057">
    <property type="entry name" value="Homeodomain-like_sf"/>
</dbReference>
<dbReference type="Gene3D" id="1.10.10.60">
    <property type="entry name" value="Homeodomain-like"/>
    <property type="match status" value="1"/>
</dbReference>
<evidence type="ECO:0000259" key="4">
    <source>
        <dbReference type="PROSITE" id="PS01124"/>
    </source>
</evidence>
<keyword evidence="6" id="KW-1185">Reference proteome</keyword>
<gene>
    <name evidence="5" type="ORF">HNP82_000632</name>
</gene>